<gene>
    <name evidence="1" type="ORF">DICPUDRAFT_159942</name>
</gene>
<dbReference type="VEuPathDB" id="AmoebaDB:DICPUDRAFT_159942"/>
<dbReference type="InterPro" id="IPR052853">
    <property type="entry name" value="Actin_dynamics_regulator"/>
</dbReference>
<organism evidence="1 2">
    <name type="scientific">Dictyostelium purpureum</name>
    <name type="common">Slime mold</name>
    <dbReference type="NCBI Taxonomy" id="5786"/>
    <lineage>
        <taxon>Eukaryota</taxon>
        <taxon>Amoebozoa</taxon>
        <taxon>Evosea</taxon>
        <taxon>Eumycetozoa</taxon>
        <taxon>Dictyostelia</taxon>
        <taxon>Dictyosteliales</taxon>
        <taxon>Dictyosteliaceae</taxon>
        <taxon>Dictyostelium</taxon>
    </lineage>
</organism>
<dbReference type="PANTHER" id="PTHR47574:SF3">
    <property type="entry name" value="CAPPING PROTEIN-INHIBITING REGULATOR OF ACTIN DYNAMICS"/>
    <property type="match status" value="1"/>
</dbReference>
<dbReference type="RefSeq" id="XP_003294864.1">
    <property type="nucleotide sequence ID" value="XM_003294816.1"/>
</dbReference>
<dbReference type="InParanoid" id="F1A5C0"/>
<evidence type="ECO:0000313" key="1">
    <source>
        <dbReference type="EMBL" id="EGC28606.1"/>
    </source>
</evidence>
<evidence type="ECO:0000313" key="2">
    <source>
        <dbReference type="Proteomes" id="UP000001064"/>
    </source>
</evidence>
<dbReference type="PANTHER" id="PTHR47574">
    <property type="entry name" value="CANCER-RELATED REGULATOR OF ACTIN DYNAMICS"/>
    <property type="match status" value="1"/>
</dbReference>
<reference evidence="2" key="1">
    <citation type="journal article" date="2011" name="Genome Biol.">
        <title>Comparative genomics of the social amoebae Dictyostelium discoideum and Dictyostelium purpureum.</title>
        <authorList>
            <consortium name="US DOE Joint Genome Institute (JGI-PGF)"/>
            <person name="Sucgang R."/>
            <person name="Kuo A."/>
            <person name="Tian X."/>
            <person name="Salerno W."/>
            <person name="Parikh A."/>
            <person name="Feasley C.L."/>
            <person name="Dalin E."/>
            <person name="Tu H."/>
            <person name="Huang E."/>
            <person name="Barry K."/>
            <person name="Lindquist E."/>
            <person name="Shapiro H."/>
            <person name="Bruce D."/>
            <person name="Schmutz J."/>
            <person name="Salamov A."/>
            <person name="Fey P."/>
            <person name="Gaudet P."/>
            <person name="Anjard C."/>
            <person name="Babu M.M."/>
            <person name="Basu S."/>
            <person name="Bushmanova Y."/>
            <person name="van der Wel H."/>
            <person name="Katoh-Kurasawa M."/>
            <person name="Dinh C."/>
            <person name="Coutinho P.M."/>
            <person name="Saito T."/>
            <person name="Elias M."/>
            <person name="Schaap P."/>
            <person name="Kay R.R."/>
            <person name="Henrissat B."/>
            <person name="Eichinger L."/>
            <person name="Rivero F."/>
            <person name="Putnam N.H."/>
            <person name="West C.M."/>
            <person name="Loomis W.F."/>
            <person name="Chisholm R.L."/>
            <person name="Shaulsky G."/>
            <person name="Strassmann J.E."/>
            <person name="Queller D.C."/>
            <person name="Kuspa A."/>
            <person name="Grigoriev I.V."/>
        </authorList>
    </citation>
    <scope>NUCLEOTIDE SEQUENCE [LARGE SCALE GENOMIC DNA]</scope>
    <source>
        <strain evidence="2">QSDP1</strain>
    </source>
</reference>
<proteinExistence type="predicted"/>
<name>F1A5C0_DICPU</name>
<dbReference type="Proteomes" id="UP000001064">
    <property type="component" value="Unassembled WGS sequence"/>
</dbReference>
<dbReference type="GeneID" id="10510592"/>
<accession>F1A5C0</accession>
<dbReference type="KEGG" id="dpp:DICPUDRAFT_159942"/>
<protein>
    <submittedName>
        <fullName evidence="1">Uncharacterized protein</fullName>
    </submittedName>
</protein>
<sequence>MGCLSKGFSRIQIGLDKIFNASIELLKNFTVSRKENTQSPHLNEIVDTIYSLYGLVSASSRSNNLQMVLSLLNRVNTPKSFEVKKFLVNLIPSFEFKDLVMVLEYFNSSHKMLISCGNSNSPIDSQSIQLFFSNLFVVVQRIQSCGYKNEELDIISKLVQDSINFSGILCYIITLGFFAKMLSDVTNFDNKKDRTLKLNSIKWCLFFLKKSNPNSKLDIIISELEKLINKSNT</sequence>
<dbReference type="AlphaFoldDB" id="F1A5C0"/>
<keyword evidence="2" id="KW-1185">Reference proteome</keyword>
<dbReference type="EMBL" id="GL871586">
    <property type="protein sequence ID" value="EGC28606.1"/>
    <property type="molecule type" value="Genomic_DNA"/>
</dbReference>